<gene>
    <name evidence="3" type="ORF">EYS09_00505</name>
</gene>
<protein>
    <submittedName>
        <fullName evidence="3">Transposase</fullName>
    </submittedName>
</protein>
<evidence type="ECO:0000259" key="2">
    <source>
        <dbReference type="Pfam" id="PF13546"/>
    </source>
</evidence>
<dbReference type="EMBL" id="SIXH01000002">
    <property type="protein sequence ID" value="TBO61600.1"/>
    <property type="molecule type" value="Genomic_DNA"/>
</dbReference>
<evidence type="ECO:0000313" key="4">
    <source>
        <dbReference type="Proteomes" id="UP000292452"/>
    </source>
</evidence>
<feature type="domain" description="Transposase IS701-like DDE" evidence="2">
    <location>
        <begin position="24"/>
        <end position="279"/>
    </location>
</feature>
<dbReference type="InterPro" id="IPR038721">
    <property type="entry name" value="IS701-like_DDE_dom"/>
</dbReference>
<dbReference type="PANTHER" id="PTHR33627">
    <property type="entry name" value="TRANSPOSASE"/>
    <property type="match status" value="1"/>
</dbReference>
<comment type="caution">
    <text evidence="3">The sequence shown here is derived from an EMBL/GenBank/DDBJ whole genome shotgun (WGS) entry which is preliminary data.</text>
</comment>
<reference evidence="3 4" key="1">
    <citation type="submission" date="2019-02" db="EMBL/GenBank/DDBJ databases">
        <title>Draft Genome Sequence of Streptomyces sp. AM-2504, identified by 16S rRNA comparative analysis as a Streptomyces Kasugaensis strain.</title>
        <authorList>
            <person name="Napolioni V."/>
            <person name="Giuliodori A.M."/>
            <person name="Spurio R."/>
            <person name="Fabbretti A."/>
        </authorList>
    </citation>
    <scope>NUCLEOTIDE SEQUENCE [LARGE SCALE GENOMIC DNA]</scope>
    <source>
        <strain evidence="3 4">AM-2504</strain>
    </source>
</reference>
<dbReference type="Proteomes" id="UP000292452">
    <property type="component" value="Unassembled WGS sequence"/>
</dbReference>
<accession>A0A4Q9I492</accession>
<name>A0A4Q9I492_STRKA</name>
<dbReference type="Pfam" id="PF13546">
    <property type="entry name" value="DDE_5"/>
    <property type="match status" value="1"/>
</dbReference>
<evidence type="ECO:0000313" key="3">
    <source>
        <dbReference type="EMBL" id="TBO61600.1"/>
    </source>
</evidence>
<sequence length="408" mass="44469">MAAHASGQLPAPHGQVPAATFVEELFGHLPRADQRRWALAYMQGLLSTPGKKSVRRLAATISTSPTASQSLHQFINASPWNWKPARQELLRWVEQRAQGQAWTIGLALLPKRGEHSVGVHRRFVQESGRTLNCQVGVGAFLSTGGMELPVDWRLLLPDQWRQDPQRRLRARIPDAAAHDRQVWSHILDLADSLASRTRTTLPPLVADMSECTDTAALMLGLSQRGRDFLLTVPNSLPVLSCARSAGRQPGGPGPAAPLGARQLLSLSGSGRPPHTATVSTHDGATRPVRILSGLARLPQAGPCTGSRQHIYRLFTELRPAGAQLSRMWVTNMTNRRMDELLPLTGLPTVTATTLHDLGTHFGLLDFEGRSFPGWHHHMTLLSAAYAYHRLAGSTLLPPHAQASGLRSA</sequence>
<proteinExistence type="predicted"/>
<dbReference type="AlphaFoldDB" id="A0A4Q9I492"/>
<keyword evidence="4" id="KW-1185">Reference proteome</keyword>
<dbReference type="PANTHER" id="PTHR33627:SF1">
    <property type="entry name" value="TRANSPOSASE"/>
    <property type="match status" value="1"/>
</dbReference>
<dbReference type="InterPro" id="IPR039365">
    <property type="entry name" value="IS701-like"/>
</dbReference>
<evidence type="ECO:0000256" key="1">
    <source>
        <dbReference type="SAM" id="MobiDB-lite"/>
    </source>
</evidence>
<dbReference type="RefSeq" id="WP_131121812.1">
    <property type="nucleotide sequence ID" value="NZ_SIXH01000002.1"/>
</dbReference>
<organism evidence="3 4">
    <name type="scientific">Streptomyces kasugaensis</name>
    <dbReference type="NCBI Taxonomy" id="1946"/>
    <lineage>
        <taxon>Bacteria</taxon>
        <taxon>Bacillati</taxon>
        <taxon>Actinomycetota</taxon>
        <taxon>Actinomycetes</taxon>
        <taxon>Kitasatosporales</taxon>
        <taxon>Streptomycetaceae</taxon>
        <taxon>Streptomyces</taxon>
    </lineage>
</organism>
<feature type="region of interest" description="Disordered" evidence="1">
    <location>
        <begin position="243"/>
        <end position="282"/>
    </location>
</feature>